<feature type="transmembrane region" description="Helical" evidence="2">
    <location>
        <begin position="31"/>
        <end position="50"/>
    </location>
</feature>
<accession>A0A803M2G2</accession>
<dbReference type="Pfam" id="PF00223">
    <property type="entry name" value="PsaA_PsaB"/>
    <property type="match status" value="1"/>
</dbReference>
<dbReference type="SUPFAM" id="SSF81558">
    <property type="entry name" value="Photosystem I subunits PsaA/PsaB"/>
    <property type="match status" value="1"/>
</dbReference>
<keyword evidence="2" id="KW-1133">Transmembrane helix</keyword>
<name>A0A803M2G2_CHEQI</name>
<dbReference type="PANTHER" id="PTHR30128">
    <property type="entry name" value="OUTER MEMBRANE PROTEIN, OMPA-RELATED"/>
    <property type="match status" value="1"/>
</dbReference>
<keyword evidence="4" id="KW-1185">Reference proteome</keyword>
<dbReference type="GO" id="GO:0015979">
    <property type="term" value="P:photosynthesis"/>
    <property type="evidence" value="ECO:0007669"/>
    <property type="project" value="InterPro"/>
</dbReference>
<feature type="region of interest" description="Disordered" evidence="1">
    <location>
        <begin position="223"/>
        <end position="263"/>
    </location>
</feature>
<dbReference type="GO" id="GO:0009535">
    <property type="term" value="C:chloroplast thylakoid membrane"/>
    <property type="evidence" value="ECO:0007669"/>
    <property type="project" value="TreeGrafter"/>
</dbReference>
<dbReference type="Gene3D" id="1.20.1130.10">
    <property type="entry name" value="Photosystem I PsaA/PsaB"/>
    <property type="match status" value="1"/>
</dbReference>
<evidence type="ECO:0000313" key="3">
    <source>
        <dbReference type="EnsemblPlants" id="AUR62022410-RA:cds"/>
    </source>
</evidence>
<keyword evidence="2" id="KW-0812">Transmembrane</keyword>
<evidence type="ECO:0000256" key="1">
    <source>
        <dbReference type="SAM" id="MobiDB-lite"/>
    </source>
</evidence>
<evidence type="ECO:0008006" key="5">
    <source>
        <dbReference type="Google" id="ProtNLM"/>
    </source>
</evidence>
<reference evidence="3" key="2">
    <citation type="submission" date="2021-03" db="UniProtKB">
        <authorList>
            <consortium name="EnsemblPlants"/>
        </authorList>
    </citation>
    <scope>IDENTIFICATION</scope>
</reference>
<dbReference type="InterPro" id="IPR001280">
    <property type="entry name" value="PSI_PsaA/B"/>
</dbReference>
<feature type="transmembrane region" description="Helical" evidence="2">
    <location>
        <begin position="119"/>
        <end position="139"/>
    </location>
</feature>
<keyword evidence="2" id="KW-0472">Membrane</keyword>
<reference evidence="3" key="1">
    <citation type="journal article" date="2017" name="Nature">
        <title>The genome of Chenopodium quinoa.</title>
        <authorList>
            <person name="Jarvis D.E."/>
            <person name="Ho Y.S."/>
            <person name="Lightfoot D.J."/>
            <person name="Schmoeckel S.M."/>
            <person name="Li B."/>
            <person name="Borm T.J.A."/>
            <person name="Ohyanagi H."/>
            <person name="Mineta K."/>
            <person name="Michell C.T."/>
            <person name="Saber N."/>
            <person name="Kharbatia N.M."/>
            <person name="Rupper R.R."/>
            <person name="Sharp A.R."/>
            <person name="Dally N."/>
            <person name="Boughton B.A."/>
            <person name="Woo Y.H."/>
            <person name="Gao G."/>
            <person name="Schijlen E.G.W.M."/>
            <person name="Guo X."/>
            <person name="Momin A.A."/>
            <person name="Negrao S."/>
            <person name="Al-Babili S."/>
            <person name="Gehring C."/>
            <person name="Roessner U."/>
            <person name="Jung C."/>
            <person name="Murphy K."/>
            <person name="Arold S.T."/>
            <person name="Gojobori T."/>
            <person name="van der Linden C.G."/>
            <person name="van Loo E.N."/>
            <person name="Jellen E.N."/>
            <person name="Maughan P.J."/>
            <person name="Tester M."/>
        </authorList>
    </citation>
    <scope>NUCLEOTIDE SEQUENCE [LARGE SCALE GENOMIC DNA]</scope>
    <source>
        <strain evidence="3">cv. PI 614886</strain>
    </source>
</reference>
<dbReference type="PRINTS" id="PR00257">
    <property type="entry name" value="PHOTSYSPSAAB"/>
</dbReference>
<dbReference type="InterPro" id="IPR036408">
    <property type="entry name" value="PSI_PsaA/B_sf"/>
</dbReference>
<evidence type="ECO:0000256" key="2">
    <source>
        <dbReference type="SAM" id="Phobius"/>
    </source>
</evidence>
<evidence type="ECO:0000313" key="4">
    <source>
        <dbReference type="Proteomes" id="UP000596660"/>
    </source>
</evidence>
<sequence>MDECSWSSRSSFEPTLGRGHKGLYDTINNSIHFQLGLALASLGVITSLAAQHMYSLPTYAFIAQDFTTQAALYTHHQYIAGFIMIGAFAHGAIFFIRDYNPEQNEDNVLARMLDHKEAIISHLSWASLFLGFHTFGLYVHNDVMLAFAICEETSGIDYEVLGINQTREPITNTPPITAVKDRPLTLQPRKLEVVSAFEYLAQKPWYKKLDPFFLHSAEEEVAAAEGGDIAHQPPLPSEPHKEEDSEEENTEELFGPSPCSFDP</sequence>
<protein>
    <recommendedName>
        <fullName evidence="5">Photosystem I chlorophyll a apoprotein A2</fullName>
    </recommendedName>
</protein>
<dbReference type="Proteomes" id="UP000596660">
    <property type="component" value="Unplaced"/>
</dbReference>
<dbReference type="EnsemblPlants" id="AUR62022410-RA">
    <property type="protein sequence ID" value="AUR62022410-RA:cds"/>
    <property type="gene ID" value="AUR62022410"/>
</dbReference>
<proteinExistence type="predicted"/>
<feature type="transmembrane region" description="Helical" evidence="2">
    <location>
        <begin position="78"/>
        <end position="99"/>
    </location>
</feature>
<organism evidence="3 4">
    <name type="scientific">Chenopodium quinoa</name>
    <name type="common">Quinoa</name>
    <dbReference type="NCBI Taxonomy" id="63459"/>
    <lineage>
        <taxon>Eukaryota</taxon>
        <taxon>Viridiplantae</taxon>
        <taxon>Streptophyta</taxon>
        <taxon>Embryophyta</taxon>
        <taxon>Tracheophyta</taxon>
        <taxon>Spermatophyta</taxon>
        <taxon>Magnoliopsida</taxon>
        <taxon>eudicotyledons</taxon>
        <taxon>Gunneridae</taxon>
        <taxon>Pentapetalae</taxon>
        <taxon>Caryophyllales</taxon>
        <taxon>Chenopodiaceae</taxon>
        <taxon>Chenopodioideae</taxon>
        <taxon>Atripliceae</taxon>
        <taxon>Chenopodium</taxon>
    </lineage>
</organism>
<dbReference type="AlphaFoldDB" id="A0A803M2G2"/>
<dbReference type="Gramene" id="AUR62022410-RA">
    <property type="protein sequence ID" value="AUR62022410-RA:cds"/>
    <property type="gene ID" value="AUR62022410"/>
</dbReference>
<dbReference type="PANTHER" id="PTHR30128:SF19">
    <property type="entry name" value="PHOTOSYSTEM I P700 CHLOROPHYLL A APOPROTEIN A1-RELATED"/>
    <property type="match status" value="1"/>
</dbReference>